<organism evidence="1 2">
    <name type="scientific">Spiromyces aspiralis</name>
    <dbReference type="NCBI Taxonomy" id="68401"/>
    <lineage>
        <taxon>Eukaryota</taxon>
        <taxon>Fungi</taxon>
        <taxon>Fungi incertae sedis</taxon>
        <taxon>Zoopagomycota</taxon>
        <taxon>Kickxellomycotina</taxon>
        <taxon>Kickxellomycetes</taxon>
        <taxon>Kickxellales</taxon>
        <taxon>Kickxellaceae</taxon>
        <taxon>Spiromyces</taxon>
    </lineage>
</organism>
<reference evidence="1" key="1">
    <citation type="submission" date="2022-06" db="EMBL/GenBank/DDBJ databases">
        <title>Phylogenomic reconstructions and comparative analyses of Kickxellomycotina fungi.</title>
        <authorList>
            <person name="Reynolds N.K."/>
            <person name="Stajich J.E."/>
            <person name="Barry K."/>
            <person name="Grigoriev I.V."/>
            <person name="Crous P."/>
            <person name="Smith M.E."/>
        </authorList>
    </citation>
    <scope>NUCLEOTIDE SEQUENCE</scope>
    <source>
        <strain evidence="1">RSA 2271</strain>
    </source>
</reference>
<evidence type="ECO:0000313" key="1">
    <source>
        <dbReference type="EMBL" id="KAJ1678972.1"/>
    </source>
</evidence>
<accession>A0ACC1HUQ4</accession>
<keyword evidence="2" id="KW-1185">Reference proteome</keyword>
<dbReference type="Proteomes" id="UP001145114">
    <property type="component" value="Unassembled WGS sequence"/>
</dbReference>
<gene>
    <name evidence="1" type="ORF">EV182_002986</name>
</gene>
<feature type="non-terminal residue" evidence="1">
    <location>
        <position position="1"/>
    </location>
</feature>
<name>A0ACC1HUQ4_9FUNG</name>
<sequence length="492" mass="54206">AGLCAVLPVVHDLLLARGGLQHNSNRSNVCRAVLQHKTRLREELDRILRREGARSPKELVPEELKDNVNLLKATVESVVAAFEAEGYKLLVAPCQLRPRARAFMVDEHLPDLLVFPPSADLHDHALYINGSIILQDKASCFPAHVVSPPRGSAAIDACAAPGNKTSHMASIMQNMGTIYAFDMDPRRLELLKSLTTKAGCKTIVPSCQSFLEVNPGDPQYRDVEYLLLDPSCSGSGIINRLDRLVDHFATLVHTGPGRDDSEADRRQRLANLAEFQTQVILHAMKFPSAKRISYSTCSVHREENEEVVARVLAAQSRFTIAPRSEVLPKWPHRGLETPGLSKVMRLLDPARLTSVAASRTLEQADGLIRAAPKDGTNGFFVACFIIDPRAQALHASAQEQPQGRFQEQERQTRRKRSISKVHADKALDEAATISSSNNSDTESGGLQRKIITPAKPPLDTGAKGMPSALESPKRAKRTRKARRKTRPKQVTL</sequence>
<dbReference type="EMBL" id="JAMZIH010000699">
    <property type="protein sequence ID" value="KAJ1678972.1"/>
    <property type="molecule type" value="Genomic_DNA"/>
</dbReference>
<evidence type="ECO:0000313" key="2">
    <source>
        <dbReference type="Proteomes" id="UP001145114"/>
    </source>
</evidence>
<comment type="caution">
    <text evidence="1">The sequence shown here is derived from an EMBL/GenBank/DDBJ whole genome shotgun (WGS) entry which is preliminary data.</text>
</comment>
<protein>
    <submittedName>
        <fullName evidence="1">Uncharacterized protein</fullName>
    </submittedName>
</protein>
<proteinExistence type="predicted"/>